<dbReference type="Pfam" id="PF04851">
    <property type="entry name" value="ResIII"/>
    <property type="match status" value="1"/>
</dbReference>
<dbReference type="InterPro" id="IPR006935">
    <property type="entry name" value="Helicase/UvrB_N"/>
</dbReference>
<dbReference type="GO" id="GO:0003677">
    <property type="term" value="F:DNA binding"/>
    <property type="evidence" value="ECO:0007669"/>
    <property type="project" value="InterPro"/>
</dbReference>
<dbReference type="InterPro" id="IPR050742">
    <property type="entry name" value="Helicase_Restrict-Modif_Enz"/>
</dbReference>
<dbReference type="PANTHER" id="PTHR47396:SF1">
    <property type="entry name" value="ATP-DEPENDENT HELICASE IRC3-RELATED"/>
    <property type="match status" value="1"/>
</dbReference>
<accession>A0A1J4U0R2</accession>
<reference evidence="2 3" key="1">
    <citation type="journal article" date="2016" name="Environ. Microbiol.">
        <title>Genomic resolution of a cold subsurface aquifer community provides metabolic insights for novel microbes adapted to high CO concentrations.</title>
        <authorList>
            <person name="Probst A.J."/>
            <person name="Castelle C.J."/>
            <person name="Singh A."/>
            <person name="Brown C.T."/>
            <person name="Anantharaman K."/>
            <person name="Sharon I."/>
            <person name="Hug L.A."/>
            <person name="Burstein D."/>
            <person name="Emerson J.B."/>
            <person name="Thomas B.C."/>
            <person name="Banfield J.F."/>
        </authorList>
    </citation>
    <scope>NUCLEOTIDE SEQUENCE [LARGE SCALE GENOMIC DNA]</scope>
    <source>
        <strain evidence="2">CG1_02_38_13</strain>
    </source>
</reference>
<evidence type="ECO:0000313" key="3">
    <source>
        <dbReference type="Proteomes" id="UP000182465"/>
    </source>
</evidence>
<gene>
    <name evidence="2" type="ORF">AUJ29_02755</name>
</gene>
<dbReference type="Proteomes" id="UP000182465">
    <property type="component" value="Unassembled WGS sequence"/>
</dbReference>
<organism evidence="2 3">
    <name type="scientific">Candidatus Kuenenbacteria bacterium CG1_02_38_13</name>
    <dbReference type="NCBI Taxonomy" id="1805235"/>
    <lineage>
        <taxon>Bacteria</taxon>
        <taxon>Candidatus Kueneniibacteriota</taxon>
    </lineage>
</organism>
<name>A0A1J4U0R2_9BACT</name>
<evidence type="ECO:0000259" key="1">
    <source>
        <dbReference type="Pfam" id="PF04851"/>
    </source>
</evidence>
<dbReference type="GO" id="GO:0005829">
    <property type="term" value="C:cytosol"/>
    <property type="evidence" value="ECO:0007669"/>
    <property type="project" value="TreeGrafter"/>
</dbReference>
<dbReference type="PANTHER" id="PTHR47396">
    <property type="entry name" value="TYPE I RESTRICTION ENZYME ECOKI R PROTEIN"/>
    <property type="match status" value="1"/>
</dbReference>
<feature type="domain" description="Helicase/UvrB N-terminal" evidence="1">
    <location>
        <begin position="137"/>
        <end position="193"/>
    </location>
</feature>
<evidence type="ECO:0000313" key="2">
    <source>
        <dbReference type="EMBL" id="OIO16437.1"/>
    </source>
</evidence>
<protein>
    <recommendedName>
        <fullName evidence="1">Helicase/UvrB N-terminal domain-containing protein</fullName>
    </recommendedName>
</protein>
<dbReference type="GO" id="GO:0005524">
    <property type="term" value="F:ATP binding"/>
    <property type="evidence" value="ECO:0007669"/>
    <property type="project" value="InterPro"/>
</dbReference>
<dbReference type="GO" id="GO:0016787">
    <property type="term" value="F:hydrolase activity"/>
    <property type="evidence" value="ECO:0007669"/>
    <property type="project" value="InterPro"/>
</dbReference>
<sequence length="830" mass="95481">MSSKSIDQLIINNPYEEPKEHWLYIRESQSFERKTGRRKSGYWRATSRNRGDSEDPGEFIEIPLVNKIRPRVKEWREKGYPNVTGVTKRLLNFWRDSSQRELQPFWCQFEAVETAIWLTEASAAEKQGVDIPEDSGDWERQCLKMATGTGKTVVMAMLIAWQSLNKIANPKDARFSKHILIIAPGLTVRDRLQVLLPDNPDNFYQSFVLVDSVMWQALLQAKIEVTNWHTLAPYNENYGPKVIKKGPESDEAFVRRVLPDFGNATNILIINDAIESGLVKTPKVAVRDDSKLDKDLKSRFFHIYEHVNEDLNRRAEKHEGLPDLVRNAVNILGADWLQSKDDWQKQDRRTPPVMIMISNRIETAARLEYSLVNGFFSVDELADKAKLIRIDQDALDKIEADEEEKLDKSKRELVEIEREKFNTVGKEGRAGEQVQCVIGVNMLSEGWDARTVTHILGLRAFTSQLLCEQVVGRGLRRISYDLNQETALFDPEYVTVFGVPFTFLPAEGKEKTPGPEKPKTKIEPLQDRKELKIDWPHVLRVDYKLNYFLDLDWDKLDKLVLSPEDSPTVVEVAPTIEGRPKFDQISEINLDKLAEEHRIQKSKLQAAVRLHEQFGKNWKGDPGSHIGQLVQIMDKFLESDKLLMKIPVFAGSEKLKNIMIALNIQAIVNHIGNFIRSSSKDAPLAILDPVRPKRSTATAMTWYTSRKTQPVNKSQISHIVVDSGWEGSLAFELERNRIKDLISWVKNDHLGFEIFYLWQGQTHTYYPDYIIKFGNARHLLLEVKGQTKEQDKAKWQAAKEWVEALNVNGNFGKWEFKVLDNPKNVFDVVK</sequence>
<dbReference type="InterPro" id="IPR027417">
    <property type="entry name" value="P-loop_NTPase"/>
</dbReference>
<dbReference type="SUPFAM" id="SSF52540">
    <property type="entry name" value="P-loop containing nucleoside triphosphate hydrolases"/>
    <property type="match status" value="2"/>
</dbReference>
<dbReference type="EMBL" id="MNVB01000061">
    <property type="protein sequence ID" value="OIO16437.1"/>
    <property type="molecule type" value="Genomic_DNA"/>
</dbReference>
<dbReference type="Gene3D" id="3.40.50.300">
    <property type="entry name" value="P-loop containing nucleotide triphosphate hydrolases"/>
    <property type="match status" value="1"/>
</dbReference>
<dbReference type="AlphaFoldDB" id="A0A1J4U0R2"/>
<proteinExistence type="predicted"/>
<comment type="caution">
    <text evidence="2">The sequence shown here is derived from an EMBL/GenBank/DDBJ whole genome shotgun (WGS) entry which is preliminary data.</text>
</comment>
<dbReference type="Gene3D" id="3.40.91.30">
    <property type="match status" value="1"/>
</dbReference>